<proteinExistence type="predicted"/>
<protein>
    <submittedName>
        <fullName evidence="2">CREB-binding protein</fullName>
    </submittedName>
</protein>
<gene>
    <name evidence="2" type="primary">Crebbp_0</name>
    <name evidence="2" type="ORF">TNCT_417701</name>
</gene>
<feature type="compositionally biased region" description="Polar residues" evidence="1">
    <location>
        <begin position="29"/>
        <end position="86"/>
    </location>
</feature>
<feature type="region of interest" description="Disordered" evidence="1">
    <location>
        <begin position="1"/>
        <end position="88"/>
    </location>
</feature>
<reference evidence="2" key="1">
    <citation type="submission" date="2020-07" db="EMBL/GenBank/DDBJ databases">
        <title>Multicomponent nature underlies the extraordinary mechanical properties of spider dragline silk.</title>
        <authorList>
            <person name="Kono N."/>
            <person name="Nakamura H."/>
            <person name="Mori M."/>
            <person name="Yoshida Y."/>
            <person name="Ohtoshi R."/>
            <person name="Malay A.D."/>
            <person name="Moran D.A.P."/>
            <person name="Tomita M."/>
            <person name="Numata K."/>
            <person name="Arakawa K."/>
        </authorList>
    </citation>
    <scope>NUCLEOTIDE SEQUENCE</scope>
</reference>
<dbReference type="OrthoDB" id="7700330at2759"/>
<evidence type="ECO:0000256" key="1">
    <source>
        <dbReference type="SAM" id="MobiDB-lite"/>
    </source>
</evidence>
<evidence type="ECO:0000313" key="3">
    <source>
        <dbReference type="Proteomes" id="UP000887116"/>
    </source>
</evidence>
<sequence length="112" mass="12364">MQPQIKQITSPTHPPVSPQQSIYGLPQESIPSPSKQQLLQQVRSPSPTTAHLAQAFSSPQPTASPRTQATTLQNRPIPSPRQQQAPSPIYPAQIHHILNFLFEHQGLLVLIN</sequence>
<keyword evidence="3" id="KW-1185">Reference proteome</keyword>
<organism evidence="2 3">
    <name type="scientific">Trichonephila clavata</name>
    <name type="common">Joro spider</name>
    <name type="synonym">Nephila clavata</name>
    <dbReference type="NCBI Taxonomy" id="2740835"/>
    <lineage>
        <taxon>Eukaryota</taxon>
        <taxon>Metazoa</taxon>
        <taxon>Ecdysozoa</taxon>
        <taxon>Arthropoda</taxon>
        <taxon>Chelicerata</taxon>
        <taxon>Arachnida</taxon>
        <taxon>Araneae</taxon>
        <taxon>Araneomorphae</taxon>
        <taxon>Entelegynae</taxon>
        <taxon>Araneoidea</taxon>
        <taxon>Nephilidae</taxon>
        <taxon>Trichonephila</taxon>
    </lineage>
</organism>
<accession>A0A8X6GLQ2</accession>
<dbReference type="AlphaFoldDB" id="A0A8X6GLQ2"/>
<name>A0A8X6GLQ2_TRICU</name>
<comment type="caution">
    <text evidence="2">The sequence shown here is derived from an EMBL/GenBank/DDBJ whole genome shotgun (WGS) entry which is preliminary data.</text>
</comment>
<feature type="compositionally biased region" description="Polar residues" evidence="1">
    <location>
        <begin position="1"/>
        <end position="11"/>
    </location>
</feature>
<evidence type="ECO:0000313" key="2">
    <source>
        <dbReference type="EMBL" id="GFR06423.1"/>
    </source>
</evidence>
<dbReference type="EMBL" id="BMAO01006148">
    <property type="protein sequence ID" value="GFR06423.1"/>
    <property type="molecule type" value="Genomic_DNA"/>
</dbReference>
<dbReference type="Proteomes" id="UP000887116">
    <property type="component" value="Unassembled WGS sequence"/>
</dbReference>